<evidence type="ECO:0000256" key="1">
    <source>
        <dbReference type="ARBA" id="ARBA00004651"/>
    </source>
</evidence>
<dbReference type="AlphaFoldDB" id="A0A3L9M0T8"/>
<keyword evidence="10" id="KW-0325">Glycoprotein</keyword>
<dbReference type="Gene3D" id="1.10.287.70">
    <property type="match status" value="1"/>
</dbReference>
<protein>
    <submittedName>
        <fullName evidence="16">Glutamate receptor ionotropic, delta-1 isoform X1</fullName>
    </submittedName>
</protein>
<proteinExistence type="inferred from homology"/>
<keyword evidence="12" id="KW-0407">Ion channel</keyword>
<dbReference type="Gene3D" id="3.40.190.10">
    <property type="entry name" value="Periplasmic binding protein-like II"/>
    <property type="match status" value="3"/>
</dbReference>
<evidence type="ECO:0000259" key="14">
    <source>
        <dbReference type="Pfam" id="PF10613"/>
    </source>
</evidence>
<keyword evidence="7" id="KW-0406">Ion transport</keyword>
<dbReference type="InterPro" id="IPR001320">
    <property type="entry name" value="Iontro_rcpt_C"/>
</dbReference>
<dbReference type="InterPro" id="IPR019594">
    <property type="entry name" value="Glu/Gly-bd"/>
</dbReference>
<keyword evidence="11" id="KW-1071">Ligand-gated ion channel</keyword>
<evidence type="ECO:0000313" key="16">
    <source>
        <dbReference type="RefSeq" id="XP_015593876.1"/>
    </source>
</evidence>
<dbReference type="InterPro" id="IPR052192">
    <property type="entry name" value="Insect_Ionotropic_Sensory_Rcpt"/>
</dbReference>
<dbReference type="GeneID" id="107267115"/>
<evidence type="ECO:0000256" key="8">
    <source>
        <dbReference type="ARBA" id="ARBA00023136"/>
    </source>
</evidence>
<keyword evidence="4" id="KW-1003">Cell membrane</keyword>
<feature type="domain" description="Ionotropic glutamate receptor C-terminal" evidence="13">
    <location>
        <begin position="339"/>
        <end position="604"/>
    </location>
</feature>
<evidence type="ECO:0000259" key="13">
    <source>
        <dbReference type="Pfam" id="PF00060"/>
    </source>
</evidence>
<keyword evidence="3" id="KW-0813">Transport</keyword>
<evidence type="ECO:0000256" key="6">
    <source>
        <dbReference type="ARBA" id="ARBA00022989"/>
    </source>
</evidence>
<dbReference type="GO" id="GO:0005886">
    <property type="term" value="C:plasma membrane"/>
    <property type="evidence" value="ECO:0007669"/>
    <property type="project" value="UniProtKB-SubCell"/>
</dbReference>
<evidence type="ECO:0000256" key="2">
    <source>
        <dbReference type="ARBA" id="ARBA00008685"/>
    </source>
</evidence>
<dbReference type="PANTHER" id="PTHR42643">
    <property type="entry name" value="IONOTROPIC RECEPTOR 20A-RELATED"/>
    <property type="match status" value="1"/>
</dbReference>
<evidence type="ECO:0000256" key="3">
    <source>
        <dbReference type="ARBA" id="ARBA00022448"/>
    </source>
</evidence>
<feature type="domain" description="Ionotropic glutamate receptor L-glutamate and glycine-binding" evidence="14">
    <location>
        <begin position="236"/>
        <end position="312"/>
    </location>
</feature>
<name>A0A3L9M0T8_CEPCN</name>
<evidence type="ECO:0000256" key="12">
    <source>
        <dbReference type="ARBA" id="ARBA00023303"/>
    </source>
</evidence>
<comment type="similarity">
    <text evidence="2">Belongs to the glutamate-gated ion channel (TC 1.A.10.1) family.</text>
</comment>
<keyword evidence="8" id="KW-0472">Membrane</keyword>
<dbReference type="Pfam" id="PF00060">
    <property type="entry name" value="Lig_chan"/>
    <property type="match status" value="1"/>
</dbReference>
<gene>
    <name evidence="16" type="primary">LOC107267115</name>
</gene>
<evidence type="ECO:0000256" key="11">
    <source>
        <dbReference type="ARBA" id="ARBA00023286"/>
    </source>
</evidence>
<evidence type="ECO:0000256" key="4">
    <source>
        <dbReference type="ARBA" id="ARBA00022475"/>
    </source>
</evidence>
<keyword evidence="9 16" id="KW-0675">Receptor</keyword>
<dbReference type="GO" id="GO:0015276">
    <property type="term" value="F:ligand-gated monoatomic ion channel activity"/>
    <property type="evidence" value="ECO:0007669"/>
    <property type="project" value="InterPro"/>
</dbReference>
<dbReference type="KEGG" id="ccin:107267115"/>
<dbReference type="GO" id="GO:0050906">
    <property type="term" value="P:detection of stimulus involved in sensory perception"/>
    <property type="evidence" value="ECO:0007669"/>
    <property type="project" value="UniProtKB-ARBA"/>
</dbReference>
<keyword evidence="15" id="KW-1185">Reference proteome</keyword>
<dbReference type="PANTHER" id="PTHR42643:SF32">
    <property type="entry name" value="IONOTROPIC RECEPTOR 31A, ISOFORM C-RELATED"/>
    <property type="match status" value="1"/>
</dbReference>
<keyword evidence="5" id="KW-0812">Transmembrane</keyword>
<comment type="subcellular location">
    <subcellularLocation>
        <location evidence="1">Cell membrane</location>
        <topology evidence="1">Multi-pass membrane protein</topology>
    </subcellularLocation>
</comment>
<keyword evidence="6" id="KW-1133">Transmembrane helix</keyword>
<dbReference type="RefSeq" id="XP_015593876.1">
    <property type="nucleotide sequence ID" value="XM_015738390.2"/>
</dbReference>
<evidence type="ECO:0000256" key="10">
    <source>
        <dbReference type="ARBA" id="ARBA00023180"/>
    </source>
</evidence>
<reference evidence="16" key="1">
    <citation type="submission" date="2025-08" db="UniProtKB">
        <authorList>
            <consortium name="RefSeq"/>
        </authorList>
    </citation>
    <scope>IDENTIFICATION</scope>
</reference>
<dbReference type="Proteomes" id="UP000694920">
    <property type="component" value="Unplaced"/>
</dbReference>
<dbReference type="Pfam" id="PF10613">
    <property type="entry name" value="Lig_chan-Glu_bd"/>
    <property type="match status" value="1"/>
</dbReference>
<evidence type="ECO:0000313" key="15">
    <source>
        <dbReference type="Proteomes" id="UP000694920"/>
    </source>
</evidence>
<organism evidence="15 16">
    <name type="scientific">Cephus cinctus</name>
    <name type="common">Wheat stem sawfly</name>
    <dbReference type="NCBI Taxonomy" id="211228"/>
    <lineage>
        <taxon>Eukaryota</taxon>
        <taxon>Metazoa</taxon>
        <taxon>Ecdysozoa</taxon>
        <taxon>Arthropoda</taxon>
        <taxon>Hexapoda</taxon>
        <taxon>Insecta</taxon>
        <taxon>Pterygota</taxon>
        <taxon>Neoptera</taxon>
        <taxon>Endopterygota</taxon>
        <taxon>Hymenoptera</taxon>
        <taxon>Cephoidea</taxon>
        <taxon>Cephidae</taxon>
        <taxon>Cephus</taxon>
    </lineage>
</organism>
<dbReference type="OrthoDB" id="8186464at2759"/>
<dbReference type="SUPFAM" id="SSF53850">
    <property type="entry name" value="Periplasmic binding protein-like II"/>
    <property type="match status" value="1"/>
</dbReference>
<evidence type="ECO:0000256" key="9">
    <source>
        <dbReference type="ARBA" id="ARBA00023170"/>
    </source>
</evidence>
<evidence type="ECO:0000256" key="5">
    <source>
        <dbReference type="ARBA" id="ARBA00022692"/>
    </source>
</evidence>
<evidence type="ECO:0000256" key="7">
    <source>
        <dbReference type="ARBA" id="ARBA00023065"/>
    </source>
</evidence>
<accession>A0A3L9M0T8</accession>
<sequence>MTSVIANILVILTLHSFSSRNFIDAEAPARIENYFRITKNVLEYYSSSCIIILHNGFEEKSSVSLAHSLSRLFSESMFLTSTMSLLEENNNKIQKQWKACNTRPVQLVLLGSSESVTNFARHVRISNIDYPVWLILATEEARILVNGLRKNPDSNILGLTEVTEMLHLSFSERMVYEWHLQGNKTRADELASWKSDENLVFQVKQDIRLRRNSLYGKTLKVGGHQSQYGTMQLGTIDDFSAEIMYELSKAVKFNIQYVMENAEAYGSWDYRTKRWSGVMHMLTTKQIDVAGIVLRMTTERARDVDFAIPILSSVDRLYIKRPEEPLRWTESFQALSPGIWATIGMLVLTTPILLTIISLVKKEEVAGHLIIQDYLQVLGIYCQQGLTHFPKDFSSKLAYFSIFVSSLITYSAYSGTLVSNLAVSNDELPFSSLEEFAAQSTYRFIFQYEGAIRDMFVSSTDPVLRKLYLMSDKRENLPRNLEEAFTQVCNGNAGFYVESISLIKMKLSCKIASLNTGRPSSIGIALPKHSPYKELINRNLQKFRENGIIHRLITKYFVNDDSNESVRTETGFWSIALALVLFGSGMILSCVILLTEVIIFHWRTCGCCSRLSTEKSDDNHFTRSSFNQSRKSTSGLRITRREFFT</sequence>